<keyword evidence="2" id="KW-1185">Reference proteome</keyword>
<sequence length="164" mass="18446">MVQSQINTSNEYLLRNAMWVQFQQNALTSPQIVVQHNGISQLVAQLVAGEPPCDKPKRNVVGHKDCVTTNNTVNKVHWVSSAFNHFNRLYNTPISGYQGVIQTLPRHYQVYFQQQNQGHFRDAQVAAAHFNRLARVEYSNMLDGVPGFLNDVLNINVTAAAIKA</sequence>
<evidence type="ECO:0000313" key="2">
    <source>
        <dbReference type="Proteomes" id="UP000323386"/>
    </source>
</evidence>
<reference evidence="1 2" key="1">
    <citation type="submission" date="2018-03" db="EMBL/GenBank/DDBJ databases">
        <authorList>
            <person name="Guldener U."/>
        </authorList>
    </citation>
    <scope>NUCLEOTIDE SEQUENCE [LARGE SCALE GENOMIC DNA]</scope>
    <source>
        <strain evidence="1 2">DAOM196992</strain>
    </source>
</reference>
<evidence type="ECO:0000313" key="1">
    <source>
        <dbReference type="EMBL" id="SPO36724.1"/>
    </source>
</evidence>
<accession>A0A5C3EWW0</accession>
<proteinExistence type="predicted"/>
<dbReference type="Proteomes" id="UP000323386">
    <property type="component" value="Unassembled WGS sequence"/>
</dbReference>
<gene>
    <name evidence="1" type="ORF">PSFLO_02195</name>
</gene>
<protein>
    <submittedName>
        <fullName evidence="1">Uncharacterized protein</fullName>
    </submittedName>
</protein>
<name>A0A5C3EWW0_9BASI</name>
<organism evidence="1 2">
    <name type="scientific">Pseudozyma flocculosa</name>
    <dbReference type="NCBI Taxonomy" id="84751"/>
    <lineage>
        <taxon>Eukaryota</taxon>
        <taxon>Fungi</taxon>
        <taxon>Dikarya</taxon>
        <taxon>Basidiomycota</taxon>
        <taxon>Ustilaginomycotina</taxon>
        <taxon>Ustilaginomycetes</taxon>
        <taxon>Ustilaginales</taxon>
        <taxon>Ustilaginaceae</taxon>
        <taxon>Pseudozyma</taxon>
    </lineage>
</organism>
<dbReference type="AlphaFoldDB" id="A0A5C3EWW0"/>
<dbReference type="OrthoDB" id="2554683at2759"/>
<dbReference type="EMBL" id="OOIP01000005">
    <property type="protein sequence ID" value="SPO36724.1"/>
    <property type="molecule type" value="Genomic_DNA"/>
</dbReference>